<reference evidence="2 3" key="1">
    <citation type="journal article" date="2016" name="Sci. Rep.">
        <title>Peltaster fructicola genome reveals evolution from an invasive phytopathogen to an ectophytic parasite.</title>
        <authorList>
            <person name="Xu C."/>
            <person name="Chen H."/>
            <person name="Gleason M.L."/>
            <person name="Xu J.R."/>
            <person name="Liu H."/>
            <person name="Zhang R."/>
            <person name="Sun G."/>
        </authorList>
    </citation>
    <scope>NUCLEOTIDE SEQUENCE [LARGE SCALE GENOMIC DNA]</scope>
    <source>
        <strain evidence="2 3">LNHT1506</strain>
    </source>
</reference>
<evidence type="ECO:0000313" key="2">
    <source>
        <dbReference type="EMBL" id="QIW97723.1"/>
    </source>
</evidence>
<sequence>MIQLAATTIRLTVEDLRPAEELSHGFGITISDTNFTNLRPQAPSFKPHNSIDEMPFRWSKSTSSAVPIPVVAKREASDCSSNSMPLPSPHLDRYPVLVKPTLGRNTQVDDAMVALTPIIIDNLEAKIKRRAVSYAPTDLELAALHFEHSPLEQLRLDASALGTIVCDQARAELQQSTPEMLARVRTASVQSTFSLPGNQSRAGSSHSNFSLRGSPGPSAFNDYFGPVAEAGSPTAISIGLSPAHESTIVHRRTRTASVGVVFDLDKQLPPLPLEETITTLFNSPTADHNDQSTAQSERSLPDRRKTHRARVLSDPSASPVAVDTLTIIRQDRHSFPRNGRTDIDIVDQQHMYLTSRRQIRSTENDVFEQTESLLREREVWFARRATGADLEVTPPKEGRYERILREH</sequence>
<evidence type="ECO:0000256" key="1">
    <source>
        <dbReference type="SAM" id="MobiDB-lite"/>
    </source>
</evidence>
<evidence type="ECO:0000313" key="3">
    <source>
        <dbReference type="Proteomes" id="UP000503462"/>
    </source>
</evidence>
<organism evidence="2 3">
    <name type="scientific">Peltaster fructicola</name>
    <dbReference type="NCBI Taxonomy" id="286661"/>
    <lineage>
        <taxon>Eukaryota</taxon>
        <taxon>Fungi</taxon>
        <taxon>Dikarya</taxon>
        <taxon>Ascomycota</taxon>
        <taxon>Pezizomycotina</taxon>
        <taxon>Dothideomycetes</taxon>
        <taxon>Dothideomycetes incertae sedis</taxon>
        <taxon>Peltaster</taxon>
    </lineage>
</organism>
<feature type="compositionally biased region" description="Polar residues" evidence="1">
    <location>
        <begin position="282"/>
        <end position="298"/>
    </location>
</feature>
<protein>
    <submittedName>
        <fullName evidence="2">Uncharacterized protein</fullName>
    </submittedName>
</protein>
<feature type="region of interest" description="Disordered" evidence="1">
    <location>
        <begin position="282"/>
        <end position="316"/>
    </location>
</feature>
<dbReference type="EMBL" id="CP051140">
    <property type="protein sequence ID" value="QIW97723.1"/>
    <property type="molecule type" value="Genomic_DNA"/>
</dbReference>
<keyword evidence="3" id="KW-1185">Reference proteome</keyword>
<dbReference type="AlphaFoldDB" id="A0A6H0XSL3"/>
<dbReference type="Proteomes" id="UP000503462">
    <property type="component" value="Chromosome 2"/>
</dbReference>
<accession>A0A6H0XSL3</accession>
<gene>
    <name evidence="2" type="ORF">AMS68_003241</name>
</gene>
<name>A0A6H0XSL3_9PEZI</name>
<proteinExistence type="predicted"/>